<dbReference type="RefSeq" id="WP_106322343.1">
    <property type="nucleotide sequence ID" value="NZ_BOMO01000051.1"/>
</dbReference>
<accession>A0A2T0K8L1</accession>
<keyword evidence="10" id="KW-1185">Reference proteome</keyword>
<dbReference type="PROSITE" id="PS51349">
    <property type="entry name" value="FMN_HYDROXY_ACID_DH_2"/>
    <property type="match status" value="1"/>
</dbReference>
<evidence type="ECO:0000313" key="10">
    <source>
        <dbReference type="Proteomes" id="UP000239415"/>
    </source>
</evidence>
<proteinExistence type="inferred from homology"/>
<dbReference type="PANTHER" id="PTHR10578:SF107">
    <property type="entry name" value="2-HYDROXYACID OXIDASE 1"/>
    <property type="match status" value="1"/>
</dbReference>
<dbReference type="OrthoDB" id="9770452at2"/>
<dbReference type="SUPFAM" id="SSF51395">
    <property type="entry name" value="FMN-linked oxidoreductases"/>
    <property type="match status" value="1"/>
</dbReference>
<name>A0A2T0K8L1_9ACTN</name>
<feature type="binding site" evidence="7">
    <location>
        <position position="243"/>
    </location>
    <ligand>
        <name>glyoxylate</name>
        <dbReference type="ChEBI" id="CHEBI:36655"/>
    </ligand>
</feature>
<keyword evidence="4" id="KW-0560">Oxidoreductase</keyword>
<dbReference type="PIRSF" id="PIRSF000138">
    <property type="entry name" value="Al-hdrx_acd_dh"/>
    <property type="match status" value="1"/>
</dbReference>
<evidence type="ECO:0000256" key="5">
    <source>
        <dbReference type="ARBA" id="ARBA00024042"/>
    </source>
</evidence>
<comment type="similarity">
    <text evidence="5">Belongs to the FMN-dependent alpha-hydroxy acid dehydrogenase family.</text>
</comment>
<evidence type="ECO:0000256" key="3">
    <source>
        <dbReference type="ARBA" id="ARBA00022643"/>
    </source>
</evidence>
<dbReference type="Pfam" id="PF01070">
    <property type="entry name" value="FMN_dh"/>
    <property type="match status" value="1"/>
</dbReference>
<feature type="binding site" evidence="7">
    <location>
        <position position="117"/>
    </location>
    <ligand>
        <name>FMN</name>
        <dbReference type="ChEBI" id="CHEBI:58210"/>
    </ligand>
</feature>
<evidence type="ECO:0000256" key="1">
    <source>
        <dbReference type="ARBA" id="ARBA00001917"/>
    </source>
</evidence>
<feature type="binding site" evidence="7">
    <location>
        <position position="154"/>
    </location>
    <ligand>
        <name>glyoxylate</name>
        <dbReference type="ChEBI" id="CHEBI:36655"/>
    </ligand>
</feature>
<evidence type="ECO:0000256" key="2">
    <source>
        <dbReference type="ARBA" id="ARBA00022630"/>
    </source>
</evidence>
<dbReference type="GO" id="GO:0010181">
    <property type="term" value="F:FMN binding"/>
    <property type="evidence" value="ECO:0007669"/>
    <property type="project" value="InterPro"/>
</dbReference>
<evidence type="ECO:0000256" key="6">
    <source>
        <dbReference type="PIRSR" id="PIRSR000138-1"/>
    </source>
</evidence>
<dbReference type="PROSITE" id="PS00557">
    <property type="entry name" value="FMN_HYDROXY_ACID_DH_1"/>
    <property type="match status" value="1"/>
</dbReference>
<comment type="cofactor">
    <cofactor evidence="1">
        <name>FMN</name>
        <dbReference type="ChEBI" id="CHEBI:58210"/>
    </cofactor>
</comment>
<evidence type="ECO:0000256" key="7">
    <source>
        <dbReference type="PIRSR" id="PIRSR000138-2"/>
    </source>
</evidence>
<feature type="binding site" evidence="7">
    <location>
        <position position="240"/>
    </location>
    <ligand>
        <name>glyoxylate</name>
        <dbReference type="ChEBI" id="CHEBI:36655"/>
    </ligand>
</feature>
<reference evidence="9 10" key="1">
    <citation type="submission" date="2018-03" db="EMBL/GenBank/DDBJ databases">
        <title>Genomic Encyclopedia of Archaeal and Bacterial Type Strains, Phase II (KMG-II): from individual species to whole genera.</title>
        <authorList>
            <person name="Goeker M."/>
        </authorList>
    </citation>
    <scope>NUCLEOTIDE SEQUENCE [LARGE SCALE GENOMIC DNA]</scope>
    <source>
        <strain evidence="9 10">DSM 43146</strain>
    </source>
</reference>
<feature type="active site" description="Proton acceptor" evidence="6">
    <location>
        <position position="240"/>
    </location>
</feature>
<dbReference type="AlphaFoldDB" id="A0A2T0K8L1"/>
<dbReference type="InterPro" id="IPR037396">
    <property type="entry name" value="FMN_HAD"/>
</dbReference>
<gene>
    <name evidence="9" type="ORF">CLV67_110167</name>
</gene>
<sequence>MTDELAEAAKARLPRAVWDFAAGGAGAERTLAANRAAFDRVALVPRVLTGSVPDPATRLLGTGMTMPVAVAPVAYLRMYHPDGDLAVAAAARRAGIPFTAAMLGSHTIEEIRPDWFQLYWPRDRGLMLDLVRRAERAGCSALMVTVDMPVMARRDRDVRNRFTLPDGVTAANLVPDGRAREGSTVVAHTNTLFDPAVSWADLDWLRSRTALPIALKGVLDPRDAARAVAAGVDAVVVSNHGGRQLDGAVPAVDALPGVREAVGEHSQVLLDSGVRSGLDVVRALALGADGVLIGRPLVWALSVGGTDGAAHVLRSLRDELCEVLALTGCGTVGDARELATARM</sequence>
<feature type="binding site" evidence="7">
    <location>
        <begin position="294"/>
        <end position="295"/>
    </location>
    <ligand>
        <name>FMN</name>
        <dbReference type="ChEBI" id="CHEBI:58210"/>
    </ligand>
</feature>
<dbReference type="EMBL" id="PVMZ01000010">
    <property type="protein sequence ID" value="PRX19415.1"/>
    <property type="molecule type" value="Genomic_DNA"/>
</dbReference>
<dbReference type="InterPro" id="IPR008259">
    <property type="entry name" value="FMN_hydac_DH_AS"/>
</dbReference>
<feature type="domain" description="FMN hydroxy acid dehydrogenase" evidence="8">
    <location>
        <begin position="1"/>
        <end position="343"/>
    </location>
</feature>
<keyword evidence="3 7" id="KW-0288">FMN</keyword>
<keyword evidence="2 7" id="KW-0285">Flavoprotein</keyword>
<dbReference type="GO" id="GO:0016614">
    <property type="term" value="F:oxidoreductase activity, acting on CH-OH group of donors"/>
    <property type="evidence" value="ECO:0007669"/>
    <property type="project" value="UniProtKB-ARBA"/>
</dbReference>
<evidence type="ECO:0000259" key="8">
    <source>
        <dbReference type="PROSITE" id="PS51349"/>
    </source>
</evidence>
<comment type="caution">
    <text evidence="9">The sequence shown here is derived from an EMBL/GenBank/DDBJ whole genome shotgun (WGS) entry which is preliminary data.</text>
</comment>
<dbReference type="InterPro" id="IPR012133">
    <property type="entry name" value="Alpha-hydoxy_acid_DH_FMN"/>
</dbReference>
<feature type="binding site" evidence="7">
    <location>
        <position position="119"/>
    </location>
    <ligand>
        <name>glyoxylate</name>
        <dbReference type="ChEBI" id="CHEBI:36655"/>
    </ligand>
</feature>
<feature type="binding site" evidence="7">
    <location>
        <begin position="72"/>
        <end position="74"/>
    </location>
    <ligand>
        <name>FMN</name>
        <dbReference type="ChEBI" id="CHEBI:58210"/>
    </ligand>
</feature>
<feature type="binding site" evidence="7">
    <location>
        <position position="238"/>
    </location>
    <ligand>
        <name>FMN</name>
        <dbReference type="ChEBI" id="CHEBI:58210"/>
    </ligand>
</feature>
<dbReference type="CDD" id="cd02809">
    <property type="entry name" value="alpha_hydroxyacid_oxid_FMN"/>
    <property type="match status" value="1"/>
</dbReference>
<feature type="binding site" evidence="7">
    <location>
        <position position="216"/>
    </location>
    <ligand>
        <name>FMN</name>
        <dbReference type="ChEBI" id="CHEBI:58210"/>
    </ligand>
</feature>
<feature type="binding site" evidence="7">
    <location>
        <position position="145"/>
    </location>
    <ligand>
        <name>FMN</name>
        <dbReference type="ChEBI" id="CHEBI:58210"/>
    </ligand>
</feature>
<protein>
    <submittedName>
        <fullName evidence="9">4-hydroxymandelate oxidase</fullName>
    </submittedName>
</protein>
<dbReference type="InterPro" id="IPR013785">
    <property type="entry name" value="Aldolase_TIM"/>
</dbReference>
<feature type="binding site" evidence="7">
    <location>
        <begin position="271"/>
        <end position="275"/>
    </location>
    <ligand>
        <name>FMN</name>
        <dbReference type="ChEBI" id="CHEBI:58210"/>
    </ligand>
</feature>
<dbReference type="FunFam" id="3.20.20.70:FF:000029">
    <property type="entry name" value="L-lactate dehydrogenase"/>
    <property type="match status" value="1"/>
</dbReference>
<evidence type="ECO:0000256" key="4">
    <source>
        <dbReference type="ARBA" id="ARBA00023002"/>
    </source>
</evidence>
<organism evidence="9 10">
    <name type="scientific">Actinoplanes italicus</name>
    <dbReference type="NCBI Taxonomy" id="113567"/>
    <lineage>
        <taxon>Bacteria</taxon>
        <taxon>Bacillati</taxon>
        <taxon>Actinomycetota</taxon>
        <taxon>Actinomycetes</taxon>
        <taxon>Micromonosporales</taxon>
        <taxon>Micromonosporaceae</taxon>
        <taxon>Actinoplanes</taxon>
    </lineage>
</organism>
<evidence type="ECO:0000313" key="9">
    <source>
        <dbReference type="EMBL" id="PRX19415.1"/>
    </source>
</evidence>
<dbReference type="InterPro" id="IPR000262">
    <property type="entry name" value="FMN-dep_DH"/>
</dbReference>
<dbReference type="Proteomes" id="UP000239415">
    <property type="component" value="Unassembled WGS sequence"/>
</dbReference>
<dbReference type="PANTHER" id="PTHR10578">
    <property type="entry name" value="S -2-HYDROXY-ACID OXIDASE-RELATED"/>
    <property type="match status" value="1"/>
</dbReference>
<dbReference type="Gene3D" id="3.20.20.70">
    <property type="entry name" value="Aldolase class I"/>
    <property type="match status" value="1"/>
</dbReference>